<feature type="region of interest" description="Disordered" evidence="1">
    <location>
        <begin position="42"/>
        <end position="76"/>
    </location>
</feature>
<reference evidence="2 3" key="1">
    <citation type="submission" date="2019-08" db="EMBL/GenBank/DDBJ databases">
        <title>Bradyrhizobium hipponensis sp. nov., a rhizobium isolated from a Lupinus angustifolius root nodule in Tunisia.</title>
        <authorList>
            <person name="Off K."/>
            <person name="Rejili M."/>
            <person name="Mars M."/>
            <person name="Brachmann A."/>
            <person name="Marin M."/>
        </authorList>
    </citation>
    <scope>NUCLEOTIDE SEQUENCE [LARGE SCALE GENOMIC DNA]</scope>
    <source>
        <strain evidence="2 3">CTAW11</strain>
    </source>
</reference>
<dbReference type="AlphaFoldDB" id="A0A5S4VXA0"/>
<protein>
    <submittedName>
        <fullName evidence="2">Uncharacterized protein</fullName>
    </submittedName>
</protein>
<gene>
    <name evidence="2" type="ORF">FXB38_39215</name>
</gene>
<sequence length="76" mass="8689">MDDYQQHEVLLAFKHRGRQMQLRASAKGWAALYLKEHPYNYRHKGGEQQHSEGPRAGAGRDQFDSTRLGQGPDHGD</sequence>
<dbReference type="RefSeq" id="WP_148756258.1">
    <property type="nucleotide sequence ID" value="NZ_VSSR01000090.1"/>
</dbReference>
<dbReference type="EMBL" id="VSSR01000090">
    <property type="protein sequence ID" value="TYL72059.1"/>
    <property type="molecule type" value="Genomic_DNA"/>
</dbReference>
<dbReference type="OrthoDB" id="8687169at2"/>
<comment type="caution">
    <text evidence="2">The sequence shown here is derived from an EMBL/GenBank/DDBJ whole genome shotgun (WGS) entry which is preliminary data.</text>
</comment>
<name>A0A5S4VXA0_9BRAD</name>
<evidence type="ECO:0000313" key="2">
    <source>
        <dbReference type="EMBL" id="TYL72059.1"/>
    </source>
</evidence>
<dbReference type="Proteomes" id="UP000324853">
    <property type="component" value="Unassembled WGS sequence"/>
</dbReference>
<accession>A0A5S4VXA0</accession>
<keyword evidence="3" id="KW-1185">Reference proteome</keyword>
<proteinExistence type="predicted"/>
<evidence type="ECO:0000313" key="3">
    <source>
        <dbReference type="Proteomes" id="UP000324853"/>
    </source>
</evidence>
<feature type="compositionally biased region" description="Basic and acidic residues" evidence="1">
    <location>
        <begin position="42"/>
        <end position="53"/>
    </location>
</feature>
<evidence type="ECO:0000256" key="1">
    <source>
        <dbReference type="SAM" id="MobiDB-lite"/>
    </source>
</evidence>
<organism evidence="2 3">
    <name type="scientific">Bradyrhizobium cytisi</name>
    <dbReference type="NCBI Taxonomy" id="515489"/>
    <lineage>
        <taxon>Bacteria</taxon>
        <taxon>Pseudomonadati</taxon>
        <taxon>Pseudomonadota</taxon>
        <taxon>Alphaproteobacteria</taxon>
        <taxon>Hyphomicrobiales</taxon>
        <taxon>Nitrobacteraceae</taxon>
        <taxon>Bradyrhizobium</taxon>
    </lineage>
</organism>